<dbReference type="Proteomes" id="UP001525968">
    <property type="component" value="Unassembled WGS sequence"/>
</dbReference>
<name>A0ABT2PRQ3_9BURK</name>
<evidence type="ECO:0000313" key="3">
    <source>
        <dbReference type="EMBL" id="MCT9813147.1"/>
    </source>
</evidence>
<keyword evidence="4" id="KW-1185">Reference proteome</keyword>
<gene>
    <name evidence="3" type="ORF">N0K08_21165</name>
</gene>
<evidence type="ECO:0000256" key="1">
    <source>
        <dbReference type="SAM" id="MobiDB-lite"/>
    </source>
</evidence>
<keyword evidence="2" id="KW-0732">Signal</keyword>
<feature type="signal peptide" evidence="2">
    <location>
        <begin position="1"/>
        <end position="28"/>
    </location>
</feature>
<organism evidence="3 4">
    <name type="scientific">Acidovorax bellezanensis</name>
    <dbReference type="NCBI Taxonomy" id="2976702"/>
    <lineage>
        <taxon>Bacteria</taxon>
        <taxon>Pseudomonadati</taxon>
        <taxon>Pseudomonadota</taxon>
        <taxon>Betaproteobacteria</taxon>
        <taxon>Burkholderiales</taxon>
        <taxon>Comamonadaceae</taxon>
        <taxon>Acidovorax</taxon>
    </lineage>
</organism>
<evidence type="ECO:0000313" key="4">
    <source>
        <dbReference type="Proteomes" id="UP001525968"/>
    </source>
</evidence>
<evidence type="ECO:0000256" key="2">
    <source>
        <dbReference type="SAM" id="SignalP"/>
    </source>
</evidence>
<reference evidence="3 4" key="1">
    <citation type="submission" date="2022-09" db="EMBL/GenBank/DDBJ databases">
        <title>Draft genome of isolate Be4.</title>
        <authorList>
            <person name="Sanchez-Castro I."/>
            <person name="Martinez-Rodriguez P."/>
            <person name="Descostes M."/>
            <person name="Merroun M."/>
        </authorList>
    </citation>
    <scope>NUCLEOTIDE SEQUENCE [LARGE SCALE GENOMIC DNA]</scope>
    <source>
        <strain evidence="3 4">Be4</strain>
    </source>
</reference>
<proteinExistence type="predicted"/>
<sequence>MTLFDHPWSGMRVALLAGALACASLAQAQEQSMEARLRAQLRTVTGQLQQAQNELAQFKAGTAAKPAAAPAEAEALRAELAQSQALLAREREARSRRDAQFSTAQQQTRETLDKAGAQVAQFRGAYTELLKMARATEGERQKLTQAAALHQVAIAQCTAKNQQLHAVGMEVVNAYEQLDMGSVLSARQPFAAQSRVKLEQIAQEFGDRLYEGKFDLRAVQAPQVAESPDAFQIAPSSTQ</sequence>
<feature type="compositionally biased region" description="Basic and acidic residues" evidence="1">
    <location>
        <begin position="89"/>
        <end position="99"/>
    </location>
</feature>
<protein>
    <recommendedName>
        <fullName evidence="5">DNA repair protein</fullName>
    </recommendedName>
</protein>
<feature type="chain" id="PRO_5046703340" description="DNA repair protein" evidence="2">
    <location>
        <begin position="29"/>
        <end position="239"/>
    </location>
</feature>
<comment type="caution">
    <text evidence="3">The sequence shown here is derived from an EMBL/GenBank/DDBJ whole genome shotgun (WGS) entry which is preliminary data.</text>
</comment>
<feature type="region of interest" description="Disordered" evidence="1">
    <location>
        <begin position="89"/>
        <end position="112"/>
    </location>
</feature>
<evidence type="ECO:0008006" key="5">
    <source>
        <dbReference type="Google" id="ProtNLM"/>
    </source>
</evidence>
<dbReference type="RefSeq" id="WP_261502401.1">
    <property type="nucleotide sequence ID" value="NZ_JAODYH010000017.1"/>
</dbReference>
<dbReference type="EMBL" id="JAODYH010000017">
    <property type="protein sequence ID" value="MCT9813147.1"/>
    <property type="molecule type" value="Genomic_DNA"/>
</dbReference>
<accession>A0ABT2PRQ3</accession>